<dbReference type="GeneID" id="17309158"/>
<reference evidence="4" key="2">
    <citation type="submission" date="2012-11" db="EMBL/GenBank/DDBJ databases">
        <authorList>
            <person name="Kuo A."/>
            <person name="Curtis B.A."/>
            <person name="Tanifuji G."/>
            <person name="Burki F."/>
            <person name="Gruber A."/>
            <person name="Irimia M."/>
            <person name="Maruyama S."/>
            <person name="Arias M.C."/>
            <person name="Ball S.G."/>
            <person name="Gile G.H."/>
            <person name="Hirakawa Y."/>
            <person name="Hopkins J.F."/>
            <person name="Rensing S.A."/>
            <person name="Schmutz J."/>
            <person name="Symeonidi A."/>
            <person name="Elias M."/>
            <person name="Eveleigh R.J."/>
            <person name="Herman E.K."/>
            <person name="Klute M.J."/>
            <person name="Nakayama T."/>
            <person name="Obornik M."/>
            <person name="Reyes-Prieto A."/>
            <person name="Armbrust E.V."/>
            <person name="Aves S.J."/>
            <person name="Beiko R.G."/>
            <person name="Coutinho P."/>
            <person name="Dacks J.B."/>
            <person name="Durnford D.G."/>
            <person name="Fast N.M."/>
            <person name="Green B.R."/>
            <person name="Grisdale C."/>
            <person name="Hempe F."/>
            <person name="Henrissat B."/>
            <person name="Hoppner M.P."/>
            <person name="Ishida K.-I."/>
            <person name="Kim E."/>
            <person name="Koreny L."/>
            <person name="Kroth P.G."/>
            <person name="Liu Y."/>
            <person name="Malik S.-B."/>
            <person name="Maier U.G."/>
            <person name="McRose D."/>
            <person name="Mock T."/>
            <person name="Neilson J.A."/>
            <person name="Onodera N.T."/>
            <person name="Poole A.M."/>
            <person name="Pritham E.J."/>
            <person name="Richards T.A."/>
            <person name="Rocap G."/>
            <person name="Roy S.W."/>
            <person name="Sarai C."/>
            <person name="Schaack S."/>
            <person name="Shirato S."/>
            <person name="Slamovits C.H."/>
            <person name="Spencer D.F."/>
            <person name="Suzuki S."/>
            <person name="Worden A.Z."/>
            <person name="Zauner S."/>
            <person name="Barry K."/>
            <person name="Bell C."/>
            <person name="Bharti A.K."/>
            <person name="Crow J.A."/>
            <person name="Grimwood J."/>
            <person name="Kramer R."/>
            <person name="Lindquist E."/>
            <person name="Lucas S."/>
            <person name="Salamov A."/>
            <person name="McFadden G.I."/>
            <person name="Lane C.E."/>
            <person name="Keeling P.J."/>
            <person name="Gray M.W."/>
            <person name="Grigoriev I.V."/>
            <person name="Archibald J.M."/>
        </authorList>
    </citation>
    <scope>NUCLEOTIDE SEQUENCE</scope>
    <source>
        <strain evidence="4">CCMP2712</strain>
    </source>
</reference>
<proteinExistence type="predicted"/>
<protein>
    <recommendedName>
        <fullName evidence="5">Secreted protein</fullName>
    </recommendedName>
</protein>
<reference evidence="3" key="3">
    <citation type="submission" date="2016-03" db="UniProtKB">
        <authorList>
            <consortium name="EnsemblProtists"/>
        </authorList>
    </citation>
    <scope>IDENTIFICATION</scope>
</reference>
<dbReference type="KEGG" id="gtt:GUITHDRAFT_133539"/>
<reference evidence="2 4" key="1">
    <citation type="journal article" date="2012" name="Nature">
        <title>Algal genomes reveal evolutionary mosaicism and the fate of nucleomorphs.</title>
        <authorList>
            <consortium name="DOE Joint Genome Institute"/>
            <person name="Curtis B.A."/>
            <person name="Tanifuji G."/>
            <person name="Burki F."/>
            <person name="Gruber A."/>
            <person name="Irimia M."/>
            <person name="Maruyama S."/>
            <person name="Arias M.C."/>
            <person name="Ball S.G."/>
            <person name="Gile G.H."/>
            <person name="Hirakawa Y."/>
            <person name="Hopkins J.F."/>
            <person name="Kuo A."/>
            <person name="Rensing S.A."/>
            <person name="Schmutz J."/>
            <person name="Symeonidi A."/>
            <person name="Elias M."/>
            <person name="Eveleigh R.J."/>
            <person name="Herman E.K."/>
            <person name="Klute M.J."/>
            <person name="Nakayama T."/>
            <person name="Obornik M."/>
            <person name="Reyes-Prieto A."/>
            <person name="Armbrust E.V."/>
            <person name="Aves S.J."/>
            <person name="Beiko R.G."/>
            <person name="Coutinho P."/>
            <person name="Dacks J.B."/>
            <person name="Durnford D.G."/>
            <person name="Fast N.M."/>
            <person name="Green B.R."/>
            <person name="Grisdale C.J."/>
            <person name="Hempel F."/>
            <person name="Henrissat B."/>
            <person name="Hoppner M.P."/>
            <person name="Ishida K."/>
            <person name="Kim E."/>
            <person name="Koreny L."/>
            <person name="Kroth P.G."/>
            <person name="Liu Y."/>
            <person name="Malik S.B."/>
            <person name="Maier U.G."/>
            <person name="McRose D."/>
            <person name="Mock T."/>
            <person name="Neilson J.A."/>
            <person name="Onodera N.T."/>
            <person name="Poole A.M."/>
            <person name="Pritham E.J."/>
            <person name="Richards T.A."/>
            <person name="Rocap G."/>
            <person name="Roy S.W."/>
            <person name="Sarai C."/>
            <person name="Schaack S."/>
            <person name="Shirato S."/>
            <person name="Slamovits C.H."/>
            <person name="Spencer D.F."/>
            <person name="Suzuki S."/>
            <person name="Worden A.Z."/>
            <person name="Zauner S."/>
            <person name="Barry K."/>
            <person name="Bell C."/>
            <person name="Bharti A.K."/>
            <person name="Crow J.A."/>
            <person name="Grimwood J."/>
            <person name="Kramer R."/>
            <person name="Lindquist E."/>
            <person name="Lucas S."/>
            <person name="Salamov A."/>
            <person name="McFadden G.I."/>
            <person name="Lane C.E."/>
            <person name="Keeling P.J."/>
            <person name="Gray M.W."/>
            <person name="Grigoriev I.V."/>
            <person name="Archibald J.M."/>
        </authorList>
    </citation>
    <scope>NUCLEOTIDE SEQUENCE</scope>
    <source>
        <strain evidence="2 4">CCMP2712</strain>
    </source>
</reference>
<organism evidence="2">
    <name type="scientific">Guillardia theta (strain CCMP2712)</name>
    <name type="common">Cryptophyte</name>
    <dbReference type="NCBI Taxonomy" id="905079"/>
    <lineage>
        <taxon>Eukaryota</taxon>
        <taxon>Cryptophyceae</taxon>
        <taxon>Pyrenomonadales</taxon>
        <taxon>Geminigeraceae</taxon>
        <taxon>Guillardia</taxon>
    </lineage>
</organism>
<dbReference type="PaxDb" id="55529-EKX52451"/>
<accession>L1JV54</accession>
<evidence type="ECO:0000256" key="1">
    <source>
        <dbReference type="SAM" id="SignalP"/>
    </source>
</evidence>
<dbReference type="EMBL" id="JH992972">
    <property type="protein sequence ID" value="EKX52451.1"/>
    <property type="molecule type" value="Genomic_DNA"/>
</dbReference>
<keyword evidence="1" id="KW-0732">Signal</keyword>
<evidence type="ECO:0000313" key="3">
    <source>
        <dbReference type="EnsemblProtists" id="EKX52451"/>
    </source>
</evidence>
<dbReference type="EnsemblProtists" id="EKX52451">
    <property type="protein sequence ID" value="EKX52451"/>
    <property type="gene ID" value="GUITHDRAFT_133539"/>
</dbReference>
<dbReference type="HOGENOM" id="CLU_2065958_0_0_1"/>
<evidence type="ECO:0008006" key="5">
    <source>
        <dbReference type="Google" id="ProtNLM"/>
    </source>
</evidence>
<evidence type="ECO:0000313" key="4">
    <source>
        <dbReference type="Proteomes" id="UP000011087"/>
    </source>
</evidence>
<feature type="chain" id="PRO_5008771795" description="Secreted protein" evidence="1">
    <location>
        <begin position="24"/>
        <end position="119"/>
    </location>
</feature>
<name>L1JV54_GUITC</name>
<feature type="signal peptide" evidence="1">
    <location>
        <begin position="1"/>
        <end position="23"/>
    </location>
</feature>
<evidence type="ECO:0000313" key="2">
    <source>
        <dbReference type="EMBL" id="EKX52451.1"/>
    </source>
</evidence>
<dbReference type="RefSeq" id="XP_005839431.1">
    <property type="nucleotide sequence ID" value="XM_005839374.1"/>
</dbReference>
<keyword evidence="4" id="KW-1185">Reference proteome</keyword>
<dbReference type="AlphaFoldDB" id="L1JV54"/>
<dbReference type="Proteomes" id="UP000011087">
    <property type="component" value="Unassembled WGS sequence"/>
</dbReference>
<gene>
    <name evidence="2" type="ORF">GUITHDRAFT_133539</name>
</gene>
<sequence length="119" mass="13800">MTMSNLSLLQILIALYQVFQINCSRTAHLRAWARFISNDSRSGTHSKDSYYVSWDDRHPYSTVEAYRHCHKPSYMSKAKPMESLRGCKSVHWDERRPFATANIFRRSKILDGTSNAAIN</sequence>